<dbReference type="Proteomes" id="UP000287171">
    <property type="component" value="Unassembled WGS sequence"/>
</dbReference>
<evidence type="ECO:0000256" key="1">
    <source>
        <dbReference type="SAM" id="Phobius"/>
    </source>
</evidence>
<keyword evidence="3" id="KW-1185">Reference proteome</keyword>
<dbReference type="EMBL" id="BIFT01000002">
    <property type="protein sequence ID" value="GCE30892.1"/>
    <property type="molecule type" value="Genomic_DNA"/>
</dbReference>
<gene>
    <name evidence="2" type="ORF">KDA_63760</name>
</gene>
<organism evidence="2 3">
    <name type="scientific">Dictyobacter alpinus</name>
    <dbReference type="NCBI Taxonomy" id="2014873"/>
    <lineage>
        <taxon>Bacteria</taxon>
        <taxon>Bacillati</taxon>
        <taxon>Chloroflexota</taxon>
        <taxon>Ktedonobacteria</taxon>
        <taxon>Ktedonobacterales</taxon>
        <taxon>Dictyobacteraceae</taxon>
        <taxon>Dictyobacter</taxon>
    </lineage>
</organism>
<name>A0A402BI24_9CHLR</name>
<accession>A0A402BI24</accession>
<dbReference type="OrthoDB" id="9897441at2"/>
<dbReference type="AlphaFoldDB" id="A0A402BI24"/>
<proteinExistence type="predicted"/>
<comment type="caution">
    <text evidence="2">The sequence shown here is derived from an EMBL/GenBank/DDBJ whole genome shotgun (WGS) entry which is preliminary data.</text>
</comment>
<feature type="transmembrane region" description="Helical" evidence="1">
    <location>
        <begin position="84"/>
        <end position="104"/>
    </location>
</feature>
<protein>
    <submittedName>
        <fullName evidence="2">Uncharacterized protein</fullName>
    </submittedName>
</protein>
<reference evidence="3" key="1">
    <citation type="submission" date="2018-12" db="EMBL/GenBank/DDBJ databases">
        <title>Tengunoibacter tsumagoiensis gen. nov., sp. nov., Dictyobacter kobayashii sp. nov., D. alpinus sp. nov., and D. joshuensis sp. nov. and description of Dictyobacteraceae fam. nov. within the order Ktedonobacterales isolated from Tengu-no-mugimeshi.</title>
        <authorList>
            <person name="Wang C.M."/>
            <person name="Zheng Y."/>
            <person name="Sakai Y."/>
            <person name="Toyoda A."/>
            <person name="Minakuchi Y."/>
            <person name="Abe K."/>
            <person name="Yokota A."/>
            <person name="Yabe S."/>
        </authorList>
    </citation>
    <scope>NUCLEOTIDE SEQUENCE [LARGE SCALE GENOMIC DNA]</scope>
    <source>
        <strain evidence="3">Uno16</strain>
    </source>
</reference>
<dbReference type="RefSeq" id="WP_126630926.1">
    <property type="nucleotide sequence ID" value="NZ_BIFT01000002.1"/>
</dbReference>
<keyword evidence="1" id="KW-0812">Transmembrane</keyword>
<sequence length="119" mass="12821">MSSITYEFALSAPHALSINNGGEAHSYLLAVQTTASTPGTNAGAQHKQTAPPKHVPVNIDPTDTQALVGQPAMPTISTTPFNPTLFLIGLFLLAVSGAMFWYMLKRFRLNKPDIQNLVQ</sequence>
<keyword evidence="1" id="KW-0472">Membrane</keyword>
<keyword evidence="1" id="KW-1133">Transmembrane helix</keyword>
<evidence type="ECO:0000313" key="3">
    <source>
        <dbReference type="Proteomes" id="UP000287171"/>
    </source>
</evidence>
<evidence type="ECO:0000313" key="2">
    <source>
        <dbReference type="EMBL" id="GCE30892.1"/>
    </source>
</evidence>